<feature type="region of interest" description="Disordered" evidence="2">
    <location>
        <begin position="156"/>
        <end position="176"/>
    </location>
</feature>
<dbReference type="Pfam" id="PF13692">
    <property type="entry name" value="Glyco_trans_1_4"/>
    <property type="match status" value="1"/>
</dbReference>
<feature type="region of interest" description="Disordered" evidence="2">
    <location>
        <begin position="379"/>
        <end position="400"/>
    </location>
</feature>
<dbReference type="Proteomes" id="UP000270616">
    <property type="component" value="Unassembled WGS sequence"/>
</dbReference>
<dbReference type="PANTHER" id="PTHR45947:SF3">
    <property type="entry name" value="SULFOQUINOVOSYL TRANSFERASE SQD2"/>
    <property type="match status" value="1"/>
</dbReference>
<proteinExistence type="predicted"/>
<evidence type="ECO:0000256" key="1">
    <source>
        <dbReference type="ARBA" id="ARBA00021292"/>
    </source>
</evidence>
<dbReference type="AlphaFoldDB" id="A0A3N4ABA7"/>
<dbReference type="GO" id="GO:0016757">
    <property type="term" value="F:glycosyltransferase activity"/>
    <property type="evidence" value="ECO:0007669"/>
    <property type="project" value="TreeGrafter"/>
</dbReference>
<dbReference type="Gene3D" id="3.40.50.2000">
    <property type="entry name" value="Glycogen Phosphorylase B"/>
    <property type="match status" value="3"/>
</dbReference>
<gene>
    <name evidence="3" type="ORF">EDL96_07970</name>
</gene>
<keyword evidence="3" id="KW-0808">Transferase</keyword>
<reference evidence="3 4" key="1">
    <citation type="submission" date="2018-10" db="EMBL/GenBank/DDBJ databases">
        <title>Kocuria sp. M5W7-7, whole genome shotgun sequence.</title>
        <authorList>
            <person name="Tuo L."/>
        </authorList>
    </citation>
    <scope>NUCLEOTIDE SEQUENCE [LARGE SCALE GENOMIC DNA]</scope>
    <source>
        <strain evidence="3 4">M5W7-7</strain>
    </source>
</reference>
<sequence length="400" mass="42245">MEHSGAVAGGVMIVHLAANHGALGGGEVMLIRTAQILRDLGQDPHVVCPAAPADLADRAREAGFPVTTLGGAGTVSYLWALRCWATRHRNDLTWCHGLRPSLALAGQDRRFVHLHQIPRGSHRILTRVARWRASRTLVPSETAALAVPGAQALGNWTDEISTGTGEDRSPASITSRPEELTVGYLGRISEGKGVPELLTAFEDFRRAGCRSGSDGGDPGSPDHDGGDHDGAGHVSSGPRLLVGGAARFVPPEKARDLDRRLRDVPGVEPLGWIAPADLFERVDVLVCPSVAPESFGLVVAEAMVARVPVVATSVGALPEVLGTDHPLLVEPGDTAGLVRALDTFEAMSTRQRAELTDAQYDRWSERWSPSAGRRRVAALLGLPSDPDPESGPATVAGGRS</sequence>
<feature type="region of interest" description="Disordered" evidence="2">
    <location>
        <begin position="209"/>
        <end position="236"/>
    </location>
</feature>
<dbReference type="InterPro" id="IPR050194">
    <property type="entry name" value="Glycosyltransferase_grp1"/>
</dbReference>
<keyword evidence="4" id="KW-1185">Reference proteome</keyword>
<evidence type="ECO:0000256" key="2">
    <source>
        <dbReference type="SAM" id="MobiDB-lite"/>
    </source>
</evidence>
<dbReference type="CDD" id="cd03801">
    <property type="entry name" value="GT4_PimA-like"/>
    <property type="match status" value="1"/>
</dbReference>
<protein>
    <recommendedName>
        <fullName evidence="1">D-inositol 3-phosphate glycosyltransferase</fullName>
    </recommendedName>
</protein>
<name>A0A3N4ABA7_9MICC</name>
<dbReference type="EMBL" id="RKMF01000009">
    <property type="protein sequence ID" value="ROZ63035.1"/>
    <property type="molecule type" value="Genomic_DNA"/>
</dbReference>
<evidence type="ECO:0000313" key="4">
    <source>
        <dbReference type="Proteomes" id="UP000270616"/>
    </source>
</evidence>
<evidence type="ECO:0000313" key="3">
    <source>
        <dbReference type="EMBL" id="ROZ63035.1"/>
    </source>
</evidence>
<dbReference type="PANTHER" id="PTHR45947">
    <property type="entry name" value="SULFOQUINOVOSYL TRANSFERASE SQD2"/>
    <property type="match status" value="1"/>
</dbReference>
<feature type="compositionally biased region" description="Basic and acidic residues" evidence="2">
    <location>
        <begin position="220"/>
        <end position="231"/>
    </location>
</feature>
<dbReference type="SUPFAM" id="SSF53756">
    <property type="entry name" value="UDP-Glycosyltransferase/glycogen phosphorylase"/>
    <property type="match status" value="1"/>
</dbReference>
<organism evidence="3 4">
    <name type="scientific">Kocuria soli</name>
    <dbReference type="NCBI Taxonomy" id="2485125"/>
    <lineage>
        <taxon>Bacteria</taxon>
        <taxon>Bacillati</taxon>
        <taxon>Actinomycetota</taxon>
        <taxon>Actinomycetes</taxon>
        <taxon>Micrococcales</taxon>
        <taxon>Micrococcaceae</taxon>
        <taxon>Kocuria</taxon>
    </lineage>
</organism>
<accession>A0A3N4ABA7</accession>
<comment type="caution">
    <text evidence="3">The sequence shown here is derived from an EMBL/GenBank/DDBJ whole genome shotgun (WGS) entry which is preliminary data.</text>
</comment>